<dbReference type="InterPro" id="IPR041657">
    <property type="entry name" value="HTH_17"/>
</dbReference>
<gene>
    <name evidence="2" type="ORF">FHR96_003671</name>
</gene>
<accession>A0A7W5C103</accession>
<dbReference type="EMBL" id="JACHXM010000027">
    <property type="protein sequence ID" value="MBB3142769.1"/>
    <property type="molecule type" value="Genomic_DNA"/>
</dbReference>
<dbReference type="Gene3D" id="1.10.238.160">
    <property type="match status" value="1"/>
</dbReference>
<name>A0A7W5C103_9GAMM</name>
<reference evidence="2 3" key="1">
    <citation type="submission" date="2020-08" db="EMBL/GenBank/DDBJ databases">
        <title>Genomic Encyclopedia of Type Strains, Phase III (KMG-III): the genomes of soil and plant-associated and newly described type strains.</title>
        <authorList>
            <person name="Whitman W."/>
        </authorList>
    </citation>
    <scope>NUCLEOTIDE SEQUENCE [LARGE SCALE GENOMIC DNA]</scope>
    <source>
        <strain evidence="2 3">CECT 5995</strain>
    </source>
</reference>
<proteinExistence type="predicted"/>
<protein>
    <submittedName>
        <fullName evidence="2">Prophage regulatory protein</fullName>
    </submittedName>
</protein>
<dbReference type="SUPFAM" id="SSF46955">
    <property type="entry name" value="Putative DNA-binding domain"/>
    <property type="match status" value="1"/>
</dbReference>
<feature type="domain" description="Helix-turn-helix" evidence="1">
    <location>
        <begin position="8"/>
        <end position="53"/>
    </location>
</feature>
<dbReference type="InterPro" id="IPR009061">
    <property type="entry name" value="DNA-bd_dom_put_sf"/>
</dbReference>
<comment type="caution">
    <text evidence="2">The sequence shown here is derived from an EMBL/GenBank/DDBJ whole genome shotgun (WGS) entry which is preliminary data.</text>
</comment>
<dbReference type="Proteomes" id="UP000525987">
    <property type="component" value="Unassembled WGS sequence"/>
</dbReference>
<dbReference type="Pfam" id="PF12728">
    <property type="entry name" value="HTH_17"/>
    <property type="match status" value="1"/>
</dbReference>
<evidence type="ECO:0000313" key="3">
    <source>
        <dbReference type="Proteomes" id="UP000525987"/>
    </source>
</evidence>
<keyword evidence="3" id="KW-1185">Reference proteome</keyword>
<evidence type="ECO:0000259" key="1">
    <source>
        <dbReference type="Pfam" id="PF12728"/>
    </source>
</evidence>
<sequence>MAKLLPMKEVAERVGYSESKVYQMIRRGEFPAGRKMPTGGVRWLDEDVDEWIRTTFAQAPEAHLAPA</sequence>
<organism evidence="2 3">
    <name type="scientific">Halomonas organivorans</name>
    <dbReference type="NCBI Taxonomy" id="257772"/>
    <lineage>
        <taxon>Bacteria</taxon>
        <taxon>Pseudomonadati</taxon>
        <taxon>Pseudomonadota</taxon>
        <taxon>Gammaproteobacteria</taxon>
        <taxon>Oceanospirillales</taxon>
        <taxon>Halomonadaceae</taxon>
        <taxon>Halomonas</taxon>
    </lineage>
</organism>
<evidence type="ECO:0000313" key="2">
    <source>
        <dbReference type="EMBL" id="MBB3142769.1"/>
    </source>
</evidence>
<dbReference type="AlphaFoldDB" id="A0A7W5C103"/>
<dbReference type="RefSeq" id="WP_183389132.1">
    <property type="nucleotide sequence ID" value="NZ_JACHXM010000027.1"/>
</dbReference>